<dbReference type="Pfam" id="PF24251">
    <property type="entry name" value="DUF7453"/>
    <property type="match status" value="2"/>
</dbReference>
<keyword evidence="3" id="KW-1185">Reference proteome</keyword>
<name>A0A518AJD9_9BACT</name>
<gene>
    <name evidence="2" type="ORF">Pan181_10350</name>
</gene>
<organism evidence="2 3">
    <name type="scientific">Aeoliella mucimassa</name>
    <dbReference type="NCBI Taxonomy" id="2527972"/>
    <lineage>
        <taxon>Bacteria</taxon>
        <taxon>Pseudomonadati</taxon>
        <taxon>Planctomycetota</taxon>
        <taxon>Planctomycetia</taxon>
        <taxon>Pirellulales</taxon>
        <taxon>Lacipirellulaceae</taxon>
        <taxon>Aeoliella</taxon>
    </lineage>
</organism>
<evidence type="ECO:0000313" key="3">
    <source>
        <dbReference type="Proteomes" id="UP000315750"/>
    </source>
</evidence>
<dbReference type="Proteomes" id="UP000315750">
    <property type="component" value="Chromosome"/>
</dbReference>
<dbReference type="InterPro" id="IPR055876">
    <property type="entry name" value="DUF7453"/>
</dbReference>
<keyword evidence="1" id="KW-0732">Signal</keyword>
<proteinExistence type="predicted"/>
<dbReference type="EMBL" id="CP036278">
    <property type="protein sequence ID" value="QDU54851.1"/>
    <property type="molecule type" value="Genomic_DNA"/>
</dbReference>
<accession>A0A518AJD9</accession>
<dbReference type="RefSeq" id="WP_145245783.1">
    <property type="nucleotide sequence ID" value="NZ_CP036278.1"/>
</dbReference>
<evidence type="ECO:0000256" key="1">
    <source>
        <dbReference type="SAM" id="SignalP"/>
    </source>
</evidence>
<dbReference type="AlphaFoldDB" id="A0A518AJD9"/>
<feature type="signal peptide" evidence="1">
    <location>
        <begin position="1"/>
        <end position="25"/>
    </location>
</feature>
<sequence length="552" mass="57347" precursor="true">MMWTTYWRLSVAFLLALFVSHAANANSPQQADAIVLQGEQAPGFEPGVTFSEVLNAIHLNANGQVAFNGLATLGGEINFTNRRGIWQGTPGHLQLIARGGEQAAGFAPGVEYADFDSGITLSLNATGQLAFSGGIAGSGFDETNSRVVWSNPSGTLTPVARQGDQAPGVADGLLFDGFTQLEFNDLGQTAFLANLRDTAAGGSFHSYGIWSEAAGVLSLVARTGDHAPGTAEGVYFRDFGSSDDFEAFVFNKLGQTAFLGHLAGDEIDTSNDSGIWTERDGSLSLLVREGDPAIGTGTGVEFNRLGEPTFNSAGTVTFAGAMTGPNIDDLNDTGIWVTNGDSLSLIVREGDQVPGAPAEVQFGPFSKGNHQFHSPTMNSAGDIAFTAPLIGNGSDPLDGSGIWTVSDGTLSTVARTGQQAPGTPEGVLFALGFDPPVINSLGQVAFRGFLTGEGVTSSNNIGIWAQDDQGGLQLIARWGDSLALDSGQVLTQGPPGSPWINARGEIAFRSGPNGILSYAVAVPEPATNAVMLAGLVMLTVWSGRLKNITLGM</sequence>
<reference evidence="2 3" key="1">
    <citation type="submission" date="2019-02" db="EMBL/GenBank/DDBJ databases">
        <title>Deep-cultivation of Planctomycetes and their phenomic and genomic characterization uncovers novel biology.</title>
        <authorList>
            <person name="Wiegand S."/>
            <person name="Jogler M."/>
            <person name="Boedeker C."/>
            <person name="Pinto D."/>
            <person name="Vollmers J."/>
            <person name="Rivas-Marin E."/>
            <person name="Kohn T."/>
            <person name="Peeters S.H."/>
            <person name="Heuer A."/>
            <person name="Rast P."/>
            <person name="Oberbeckmann S."/>
            <person name="Bunk B."/>
            <person name="Jeske O."/>
            <person name="Meyerdierks A."/>
            <person name="Storesund J.E."/>
            <person name="Kallscheuer N."/>
            <person name="Luecker S."/>
            <person name="Lage O.M."/>
            <person name="Pohl T."/>
            <person name="Merkel B.J."/>
            <person name="Hornburger P."/>
            <person name="Mueller R.-W."/>
            <person name="Bruemmer F."/>
            <person name="Labrenz M."/>
            <person name="Spormann A.M."/>
            <person name="Op den Camp H."/>
            <person name="Overmann J."/>
            <person name="Amann R."/>
            <person name="Jetten M.S.M."/>
            <person name="Mascher T."/>
            <person name="Medema M.H."/>
            <person name="Devos D.P."/>
            <person name="Kaster A.-K."/>
            <person name="Ovreas L."/>
            <person name="Rohde M."/>
            <person name="Galperin M.Y."/>
            <person name="Jogler C."/>
        </authorList>
    </citation>
    <scope>NUCLEOTIDE SEQUENCE [LARGE SCALE GENOMIC DNA]</scope>
    <source>
        <strain evidence="2 3">Pan181</strain>
    </source>
</reference>
<dbReference type="OrthoDB" id="267377at2"/>
<protein>
    <recommendedName>
        <fullName evidence="4">PEP-CTERM protein-sorting domain-containing protein</fullName>
    </recommendedName>
</protein>
<evidence type="ECO:0008006" key="4">
    <source>
        <dbReference type="Google" id="ProtNLM"/>
    </source>
</evidence>
<evidence type="ECO:0000313" key="2">
    <source>
        <dbReference type="EMBL" id="QDU54851.1"/>
    </source>
</evidence>
<feature type="chain" id="PRO_5022213853" description="PEP-CTERM protein-sorting domain-containing protein" evidence="1">
    <location>
        <begin position="26"/>
        <end position="552"/>
    </location>
</feature>
<dbReference type="KEGG" id="amuc:Pan181_10350"/>
<dbReference type="NCBIfam" id="TIGR05002">
    <property type="entry name" value="NxxGxxAF_repeat"/>
    <property type="match status" value="7"/>
</dbReference>